<dbReference type="InParanoid" id="D6W6G7"/>
<dbReference type="OrthoDB" id="76412at2759"/>
<dbReference type="PhylomeDB" id="D6W6G7"/>
<reference evidence="7 8" key="1">
    <citation type="journal article" date="2008" name="Nature">
        <title>The genome of the model beetle and pest Tribolium castaneum.</title>
        <authorList>
            <consortium name="Tribolium Genome Sequencing Consortium"/>
            <person name="Richards S."/>
            <person name="Gibbs R.A."/>
            <person name="Weinstock G.M."/>
            <person name="Brown S.J."/>
            <person name="Denell R."/>
            <person name="Beeman R.W."/>
            <person name="Gibbs R."/>
            <person name="Beeman R.W."/>
            <person name="Brown S.J."/>
            <person name="Bucher G."/>
            <person name="Friedrich M."/>
            <person name="Grimmelikhuijzen C.J."/>
            <person name="Klingler M."/>
            <person name="Lorenzen M."/>
            <person name="Richards S."/>
            <person name="Roth S."/>
            <person name="Schroder R."/>
            <person name="Tautz D."/>
            <person name="Zdobnov E.M."/>
            <person name="Muzny D."/>
            <person name="Gibbs R.A."/>
            <person name="Weinstock G.M."/>
            <person name="Attaway T."/>
            <person name="Bell S."/>
            <person name="Buhay C.J."/>
            <person name="Chandrabose M.N."/>
            <person name="Chavez D."/>
            <person name="Clerk-Blankenburg K.P."/>
            <person name="Cree A."/>
            <person name="Dao M."/>
            <person name="Davis C."/>
            <person name="Chacko J."/>
            <person name="Dinh H."/>
            <person name="Dugan-Rocha S."/>
            <person name="Fowler G."/>
            <person name="Garner T.T."/>
            <person name="Garnes J."/>
            <person name="Gnirke A."/>
            <person name="Hawes A."/>
            <person name="Hernandez J."/>
            <person name="Hines S."/>
            <person name="Holder M."/>
            <person name="Hume J."/>
            <person name="Jhangiani S.N."/>
            <person name="Joshi V."/>
            <person name="Khan Z.M."/>
            <person name="Jackson L."/>
            <person name="Kovar C."/>
            <person name="Kowis A."/>
            <person name="Lee S."/>
            <person name="Lewis L.R."/>
            <person name="Margolis J."/>
            <person name="Morgan M."/>
            <person name="Nazareth L.V."/>
            <person name="Nguyen N."/>
            <person name="Okwuonu G."/>
            <person name="Parker D."/>
            <person name="Richards S."/>
            <person name="Ruiz S.J."/>
            <person name="Santibanez J."/>
            <person name="Savard J."/>
            <person name="Scherer S.E."/>
            <person name="Schneider B."/>
            <person name="Sodergren E."/>
            <person name="Tautz D."/>
            <person name="Vattahil S."/>
            <person name="Villasana D."/>
            <person name="White C.S."/>
            <person name="Wright R."/>
            <person name="Park Y."/>
            <person name="Beeman R.W."/>
            <person name="Lord J."/>
            <person name="Oppert B."/>
            <person name="Lorenzen M."/>
            <person name="Brown S."/>
            <person name="Wang L."/>
            <person name="Savard J."/>
            <person name="Tautz D."/>
            <person name="Richards S."/>
            <person name="Weinstock G."/>
            <person name="Gibbs R.A."/>
            <person name="Liu Y."/>
            <person name="Worley K."/>
            <person name="Weinstock G."/>
            <person name="Elsik C.G."/>
            <person name="Reese J.T."/>
            <person name="Elhaik E."/>
            <person name="Landan G."/>
            <person name="Graur D."/>
            <person name="Arensburger P."/>
            <person name="Atkinson P."/>
            <person name="Beeman R.W."/>
            <person name="Beidler J."/>
            <person name="Brown S.J."/>
            <person name="Demuth J.P."/>
            <person name="Drury D.W."/>
            <person name="Du Y.Z."/>
            <person name="Fujiwara H."/>
            <person name="Lorenzen M."/>
            <person name="Maselli V."/>
            <person name="Osanai M."/>
            <person name="Park Y."/>
            <person name="Robertson H.M."/>
            <person name="Tu Z."/>
            <person name="Wang J.J."/>
            <person name="Wang S."/>
            <person name="Richards S."/>
            <person name="Song H."/>
            <person name="Zhang L."/>
            <person name="Sodergren E."/>
            <person name="Werner D."/>
            <person name="Stanke M."/>
            <person name="Morgenstern B."/>
            <person name="Solovyev V."/>
            <person name="Kosarev P."/>
            <person name="Brown G."/>
            <person name="Chen H.C."/>
            <person name="Ermolaeva O."/>
            <person name="Hlavina W."/>
            <person name="Kapustin Y."/>
            <person name="Kiryutin B."/>
            <person name="Kitts P."/>
            <person name="Maglott D."/>
            <person name="Pruitt K."/>
            <person name="Sapojnikov V."/>
            <person name="Souvorov A."/>
            <person name="Mackey A.J."/>
            <person name="Waterhouse R.M."/>
            <person name="Wyder S."/>
            <person name="Zdobnov E.M."/>
            <person name="Zdobnov E.M."/>
            <person name="Wyder S."/>
            <person name="Kriventseva E.V."/>
            <person name="Kadowaki T."/>
            <person name="Bork P."/>
            <person name="Aranda M."/>
            <person name="Bao R."/>
            <person name="Beermann A."/>
            <person name="Berns N."/>
            <person name="Bolognesi R."/>
            <person name="Bonneton F."/>
            <person name="Bopp D."/>
            <person name="Brown S.J."/>
            <person name="Bucher G."/>
            <person name="Butts T."/>
            <person name="Chaumot A."/>
            <person name="Denell R.E."/>
            <person name="Ferrier D.E."/>
            <person name="Friedrich M."/>
            <person name="Gordon C.M."/>
            <person name="Jindra M."/>
            <person name="Klingler M."/>
            <person name="Lan Q."/>
            <person name="Lattorff H.M."/>
            <person name="Laudet V."/>
            <person name="von Levetsow C."/>
            <person name="Liu Z."/>
            <person name="Lutz R."/>
            <person name="Lynch J.A."/>
            <person name="da Fonseca R.N."/>
            <person name="Posnien N."/>
            <person name="Reuter R."/>
            <person name="Roth S."/>
            <person name="Savard J."/>
            <person name="Schinko J.B."/>
            <person name="Schmitt C."/>
            <person name="Schoppmeier M."/>
            <person name="Schroder R."/>
            <person name="Shippy T.D."/>
            <person name="Simonnet F."/>
            <person name="Marques-Souza H."/>
            <person name="Tautz D."/>
            <person name="Tomoyasu Y."/>
            <person name="Trauner J."/>
            <person name="Van der Zee M."/>
            <person name="Vervoort M."/>
            <person name="Wittkopp N."/>
            <person name="Wimmer E.A."/>
            <person name="Yang X."/>
            <person name="Jones A.K."/>
            <person name="Sattelle D.B."/>
            <person name="Ebert P.R."/>
            <person name="Nelson D."/>
            <person name="Scott J.G."/>
            <person name="Beeman R.W."/>
            <person name="Muthukrishnan S."/>
            <person name="Kramer K.J."/>
            <person name="Arakane Y."/>
            <person name="Beeman R.W."/>
            <person name="Zhu Q."/>
            <person name="Hogenkamp D."/>
            <person name="Dixit R."/>
            <person name="Oppert B."/>
            <person name="Jiang H."/>
            <person name="Zou Z."/>
            <person name="Marshall J."/>
            <person name="Elpidina E."/>
            <person name="Vinokurov K."/>
            <person name="Oppert C."/>
            <person name="Zou Z."/>
            <person name="Evans J."/>
            <person name="Lu Z."/>
            <person name="Zhao P."/>
            <person name="Sumathipala N."/>
            <person name="Altincicek B."/>
            <person name="Vilcinskas A."/>
            <person name="Williams M."/>
            <person name="Hultmark D."/>
            <person name="Hetru C."/>
            <person name="Jiang H."/>
            <person name="Grimmelikhuijzen C.J."/>
            <person name="Hauser F."/>
            <person name="Cazzamali G."/>
            <person name="Williamson M."/>
            <person name="Park Y."/>
            <person name="Li B."/>
            <person name="Tanaka Y."/>
            <person name="Predel R."/>
            <person name="Neupert S."/>
            <person name="Schachtner J."/>
            <person name="Verleyen P."/>
            <person name="Raible F."/>
            <person name="Bork P."/>
            <person name="Friedrich M."/>
            <person name="Walden K.K."/>
            <person name="Robertson H.M."/>
            <person name="Angeli S."/>
            <person name="Foret S."/>
            <person name="Bucher G."/>
            <person name="Schuetz S."/>
            <person name="Maleszka R."/>
            <person name="Wimmer E.A."/>
            <person name="Beeman R.W."/>
            <person name="Lorenzen M."/>
            <person name="Tomoyasu Y."/>
            <person name="Miller S.C."/>
            <person name="Grossmann D."/>
            <person name="Bucher G."/>
        </authorList>
    </citation>
    <scope>NUCLEOTIDE SEQUENCE [LARGE SCALE GENOMIC DNA]</scope>
    <source>
        <strain evidence="7 8">Georgia GA2</strain>
    </source>
</reference>
<dbReference type="GO" id="GO:0005634">
    <property type="term" value="C:nucleus"/>
    <property type="evidence" value="ECO:0000318"/>
    <property type="project" value="GO_Central"/>
</dbReference>
<dbReference type="GO" id="GO:0006366">
    <property type="term" value="P:transcription by RNA polymerase II"/>
    <property type="evidence" value="ECO:0000318"/>
    <property type="project" value="GO_Central"/>
</dbReference>
<evidence type="ECO:0000259" key="6">
    <source>
        <dbReference type="PROSITE" id="PS50118"/>
    </source>
</evidence>
<comment type="similarity">
    <text evidence="2">Belongs to the CCDC124 family.</text>
</comment>
<feature type="region of interest" description="Disordered" evidence="5">
    <location>
        <begin position="40"/>
        <end position="114"/>
    </location>
</feature>
<evidence type="ECO:0000256" key="1">
    <source>
        <dbReference type="ARBA" id="ARBA00004214"/>
    </source>
</evidence>
<dbReference type="eggNOG" id="KOG3223">
    <property type="taxonomic scope" value="Eukaryota"/>
</dbReference>
<dbReference type="GO" id="GO:0030496">
    <property type="term" value="C:midbody"/>
    <property type="evidence" value="ECO:0007669"/>
    <property type="project" value="UniProtKB-SubCell"/>
</dbReference>
<feature type="compositionally biased region" description="Basic and acidic residues" evidence="5">
    <location>
        <begin position="52"/>
        <end position="74"/>
    </location>
</feature>
<dbReference type="InterPro" id="IPR010422">
    <property type="entry name" value="Ccdc124/Oxs1"/>
</dbReference>
<evidence type="ECO:0000313" key="7">
    <source>
        <dbReference type="EMBL" id="EFA11063.1"/>
    </source>
</evidence>
<dbReference type="PROSITE" id="PS50118">
    <property type="entry name" value="HMG_BOX_2"/>
    <property type="match status" value="1"/>
</dbReference>
<name>D6W6G7_TRICA</name>
<dbReference type="STRING" id="7070.D6W6G7"/>
<proteinExistence type="inferred from homology"/>
<feature type="domain" description="HMG box" evidence="6">
    <location>
        <begin position="157"/>
        <end position="206"/>
    </location>
</feature>
<accession>D6W6G7</accession>
<dbReference type="PANTHER" id="PTHR21680">
    <property type="entry name" value="COILED-COIL DOMAIN-CONTAINING PROTEIN 124"/>
    <property type="match status" value="1"/>
</dbReference>
<evidence type="ECO:0000256" key="4">
    <source>
        <dbReference type="PROSITE-ProRule" id="PRU00267"/>
    </source>
</evidence>
<dbReference type="AlphaFoldDB" id="D6W6G7"/>
<dbReference type="Proteomes" id="UP000007266">
    <property type="component" value="Linkage group 1"/>
</dbReference>
<feature type="compositionally biased region" description="Basic and acidic residues" evidence="5">
    <location>
        <begin position="102"/>
        <end position="114"/>
    </location>
</feature>
<dbReference type="GO" id="GO:0003713">
    <property type="term" value="F:transcription coactivator activity"/>
    <property type="evidence" value="ECO:0000318"/>
    <property type="project" value="GO_Central"/>
</dbReference>
<dbReference type="InterPro" id="IPR054414">
    <property type="entry name" value="Ccdc124/Oxs1_C"/>
</dbReference>
<feature type="DNA-binding region" description="HMG box" evidence="4">
    <location>
        <begin position="157"/>
        <end position="206"/>
    </location>
</feature>
<keyword evidence="4" id="KW-0539">Nucleus</keyword>
<evidence type="ECO:0000256" key="2">
    <source>
        <dbReference type="ARBA" id="ARBA00008296"/>
    </source>
</evidence>
<dbReference type="EMBL" id="KQ971307">
    <property type="protein sequence ID" value="EFA11063.1"/>
    <property type="molecule type" value="Genomic_DNA"/>
</dbReference>
<reference evidence="7 8" key="2">
    <citation type="journal article" date="2010" name="Nucleic Acids Res.">
        <title>BeetleBase in 2010: revisions to provide comprehensive genomic information for Tribolium castaneum.</title>
        <authorList>
            <person name="Kim H.S."/>
            <person name="Murphy T."/>
            <person name="Xia J."/>
            <person name="Caragea D."/>
            <person name="Park Y."/>
            <person name="Beeman R.W."/>
            <person name="Lorenzen M.D."/>
            <person name="Butcher S."/>
            <person name="Manak J.R."/>
            <person name="Brown S.J."/>
        </authorList>
    </citation>
    <scope>GENOME REANNOTATION</scope>
    <source>
        <strain evidence="7 8">Georgia GA2</strain>
    </source>
</reference>
<dbReference type="KEGG" id="tca:658329"/>
<dbReference type="InterPro" id="IPR036910">
    <property type="entry name" value="HMG_box_dom_sf"/>
</dbReference>
<evidence type="ECO:0000256" key="3">
    <source>
        <dbReference type="ARBA" id="ARBA00023054"/>
    </source>
</evidence>
<dbReference type="FunCoup" id="D6W6G7">
    <property type="interactions" value="662"/>
</dbReference>
<sequence length="206" mass="24051">MPKKFSTENTKAVAARERKKAAKDAEVAKKQQQLEEAYWQDDDKLIKKKQQRKEEQERKREQQLAKKQEAKQLLEQEMSSIKKAGKPAPPPKVTRSQISDTIAKKEPEKKEKVVTHLDEPLQENINRLKIEGEEARTVDEAIGILSSKPDDIDKHPERRMKSAFTAYETRRLEELKAENPTLRLSQLKQMIFKEWQKSPENPLNKQ</sequence>
<comment type="subcellular location">
    <subcellularLocation>
        <location evidence="1">Midbody</location>
    </subcellularLocation>
</comment>
<dbReference type="GO" id="GO:0003677">
    <property type="term" value="F:DNA binding"/>
    <property type="evidence" value="ECO:0007669"/>
    <property type="project" value="UniProtKB-UniRule"/>
</dbReference>
<dbReference type="SUPFAM" id="SSF47095">
    <property type="entry name" value="HMG-box"/>
    <property type="match status" value="1"/>
</dbReference>
<keyword evidence="8" id="KW-1185">Reference proteome</keyword>
<protein>
    <submittedName>
        <fullName evidence="7">Coiled-coil domain-containing protein 124-like Protein</fullName>
    </submittedName>
</protein>
<dbReference type="HOGENOM" id="CLU_069723_0_1_1"/>
<keyword evidence="3" id="KW-0175">Coiled coil</keyword>
<keyword evidence="4" id="KW-0238">DNA-binding</keyword>
<dbReference type="InterPro" id="IPR009071">
    <property type="entry name" value="HMG_box_dom"/>
</dbReference>
<evidence type="ECO:0000313" key="8">
    <source>
        <dbReference type="Proteomes" id="UP000007266"/>
    </source>
</evidence>
<gene>
    <name evidence="7" type="primary">AUGUSTUS-3.0.2_04658</name>
    <name evidence="7" type="ORF">TcasGA2_TC004658</name>
</gene>
<dbReference type="Pfam" id="PF06244">
    <property type="entry name" value="Ccdc124"/>
    <property type="match status" value="1"/>
</dbReference>
<dbReference type="PANTHER" id="PTHR21680:SF0">
    <property type="entry name" value="COILED-COIL DOMAIN-CONTAINING PROTEIN 124"/>
    <property type="match status" value="1"/>
</dbReference>
<feature type="region of interest" description="Disordered" evidence="5">
    <location>
        <begin position="1"/>
        <end position="26"/>
    </location>
</feature>
<evidence type="ECO:0000256" key="5">
    <source>
        <dbReference type="SAM" id="MobiDB-lite"/>
    </source>
</evidence>
<organism evidence="7 8">
    <name type="scientific">Tribolium castaneum</name>
    <name type="common">Red flour beetle</name>
    <dbReference type="NCBI Taxonomy" id="7070"/>
    <lineage>
        <taxon>Eukaryota</taxon>
        <taxon>Metazoa</taxon>
        <taxon>Ecdysozoa</taxon>
        <taxon>Arthropoda</taxon>
        <taxon>Hexapoda</taxon>
        <taxon>Insecta</taxon>
        <taxon>Pterygota</taxon>
        <taxon>Neoptera</taxon>
        <taxon>Endopterygota</taxon>
        <taxon>Coleoptera</taxon>
        <taxon>Polyphaga</taxon>
        <taxon>Cucujiformia</taxon>
        <taxon>Tenebrionidae</taxon>
        <taxon>Tenebrionidae incertae sedis</taxon>
        <taxon>Tribolium</taxon>
    </lineage>
</organism>
<dbReference type="OMA" id="FEERMMP"/>